<dbReference type="PANTHER" id="PTHR46491:SF3">
    <property type="entry name" value="CDGSH IRON-SULFUR DOMAIN-CONTAINING PROTEIN 3, MITOCHONDRIAL"/>
    <property type="match status" value="1"/>
</dbReference>
<proteinExistence type="predicted"/>
<evidence type="ECO:0000313" key="9">
    <source>
        <dbReference type="Proteomes" id="UP000041254"/>
    </source>
</evidence>
<dbReference type="InterPro" id="IPR052950">
    <property type="entry name" value="CISD"/>
</dbReference>
<keyword evidence="1" id="KW-0001">2Fe-2S</keyword>
<keyword evidence="4" id="KW-0411">Iron-sulfur</keyword>
<feature type="domain" description="Iron-binding zinc finger CDGSH type" evidence="7">
    <location>
        <begin position="56"/>
        <end position="91"/>
    </location>
</feature>
<evidence type="ECO:0000256" key="4">
    <source>
        <dbReference type="ARBA" id="ARBA00023014"/>
    </source>
</evidence>
<comment type="cofactor">
    <cofactor evidence="5">
        <name>[2Fe-2S] cluster</name>
        <dbReference type="ChEBI" id="CHEBI:190135"/>
    </cofactor>
</comment>
<dbReference type="InParanoid" id="A0A0G4E9I3"/>
<dbReference type="Gene3D" id="3.40.5.90">
    <property type="entry name" value="CDGSH iron-sulfur domain, mitoNEET-type"/>
    <property type="match status" value="1"/>
</dbReference>
<dbReference type="InterPro" id="IPR042216">
    <property type="entry name" value="MitoNEET_CISD"/>
</dbReference>
<keyword evidence="6" id="KW-0812">Transmembrane</keyword>
<dbReference type="AlphaFoldDB" id="A0A0G4E9I3"/>
<evidence type="ECO:0000256" key="5">
    <source>
        <dbReference type="ARBA" id="ARBA00034078"/>
    </source>
</evidence>
<evidence type="ECO:0000256" key="6">
    <source>
        <dbReference type="SAM" id="Phobius"/>
    </source>
</evidence>
<evidence type="ECO:0000256" key="3">
    <source>
        <dbReference type="ARBA" id="ARBA00023004"/>
    </source>
</evidence>
<dbReference type="OMA" id="CDGSHMW"/>
<dbReference type="Pfam" id="PF09360">
    <property type="entry name" value="zf-CDGSH"/>
    <property type="match status" value="1"/>
</dbReference>
<name>A0A0G4E9I3_VITBC</name>
<dbReference type="InterPro" id="IPR018967">
    <property type="entry name" value="FeS-contain_CDGSH-typ"/>
</dbReference>
<protein>
    <recommendedName>
        <fullName evidence="7">Iron-binding zinc finger CDGSH type domain-containing protein</fullName>
    </recommendedName>
</protein>
<accession>A0A0G4E9I3</accession>
<evidence type="ECO:0000256" key="2">
    <source>
        <dbReference type="ARBA" id="ARBA00022723"/>
    </source>
</evidence>
<dbReference type="SMART" id="SM00704">
    <property type="entry name" value="ZnF_CDGSH"/>
    <property type="match status" value="2"/>
</dbReference>
<dbReference type="VEuPathDB" id="CryptoDB:Vbra_4702"/>
<gene>
    <name evidence="8" type="ORF">Vbra_4702</name>
</gene>
<keyword evidence="9" id="KW-1185">Reference proteome</keyword>
<sequence>MPWHEWWPYDPVPVIPRTDPYLVWCESKKVYWWCACGRSQNQPWCDGSHKGTAFKPVAVIPKFNGPLILCGCKHGENRPRCNGTHLWVKAQRYTPQACAWLFTVMFCMGMTTTWLWHP</sequence>
<dbReference type="OrthoDB" id="15717at2759"/>
<dbReference type="STRING" id="1169540.A0A0G4E9I3"/>
<reference evidence="8 9" key="1">
    <citation type="submission" date="2014-11" db="EMBL/GenBank/DDBJ databases">
        <authorList>
            <person name="Zhu J."/>
            <person name="Qi W."/>
            <person name="Song R."/>
        </authorList>
    </citation>
    <scope>NUCLEOTIDE SEQUENCE [LARGE SCALE GENOMIC DNA]</scope>
</reference>
<dbReference type="GO" id="GO:0051537">
    <property type="term" value="F:2 iron, 2 sulfur cluster binding"/>
    <property type="evidence" value="ECO:0007669"/>
    <property type="project" value="UniProtKB-KW"/>
</dbReference>
<dbReference type="PANTHER" id="PTHR46491">
    <property type="entry name" value="CDGSH IRON SULFUR DOMAIN PROTEIN HOMOLOG"/>
    <property type="match status" value="1"/>
</dbReference>
<keyword evidence="6" id="KW-0472">Membrane</keyword>
<feature type="transmembrane region" description="Helical" evidence="6">
    <location>
        <begin position="97"/>
        <end position="116"/>
    </location>
</feature>
<evidence type="ECO:0000259" key="7">
    <source>
        <dbReference type="SMART" id="SM00704"/>
    </source>
</evidence>
<organism evidence="8 9">
    <name type="scientific">Vitrella brassicaformis (strain CCMP3155)</name>
    <dbReference type="NCBI Taxonomy" id="1169540"/>
    <lineage>
        <taxon>Eukaryota</taxon>
        <taxon>Sar</taxon>
        <taxon>Alveolata</taxon>
        <taxon>Colpodellida</taxon>
        <taxon>Vitrellaceae</taxon>
        <taxon>Vitrella</taxon>
    </lineage>
</organism>
<keyword evidence="6" id="KW-1133">Transmembrane helix</keyword>
<dbReference type="GO" id="GO:0005739">
    <property type="term" value="C:mitochondrion"/>
    <property type="evidence" value="ECO:0007669"/>
    <property type="project" value="TreeGrafter"/>
</dbReference>
<dbReference type="Proteomes" id="UP000041254">
    <property type="component" value="Unassembled WGS sequence"/>
</dbReference>
<keyword evidence="2" id="KW-0479">Metal-binding</keyword>
<feature type="domain" description="Iron-binding zinc finger CDGSH type" evidence="7">
    <location>
        <begin position="20"/>
        <end position="55"/>
    </location>
</feature>
<evidence type="ECO:0000256" key="1">
    <source>
        <dbReference type="ARBA" id="ARBA00022714"/>
    </source>
</evidence>
<evidence type="ECO:0000313" key="8">
    <source>
        <dbReference type="EMBL" id="CEL92537.1"/>
    </source>
</evidence>
<keyword evidence="3" id="KW-0408">Iron</keyword>
<dbReference type="EMBL" id="CDMY01000086">
    <property type="protein sequence ID" value="CEL92537.1"/>
    <property type="molecule type" value="Genomic_DNA"/>
</dbReference>
<dbReference type="PhylomeDB" id="A0A0G4E9I3"/>
<dbReference type="GO" id="GO:0046872">
    <property type="term" value="F:metal ion binding"/>
    <property type="evidence" value="ECO:0007669"/>
    <property type="project" value="UniProtKB-KW"/>
</dbReference>